<dbReference type="PANTHER" id="PTHR11471:SF34">
    <property type="entry name" value="TUMOR NECROSIS FACTOR LIGAND SUPERFAMILY MEMBER 14"/>
    <property type="match status" value="1"/>
</dbReference>
<evidence type="ECO:0000259" key="6">
    <source>
        <dbReference type="PROSITE" id="PS50049"/>
    </source>
</evidence>
<gene>
    <name evidence="7" type="ORF">NHX12_031245</name>
</gene>
<dbReference type="InterPro" id="IPR008983">
    <property type="entry name" value="Tumour_necrosis_fac-like_dom"/>
</dbReference>
<dbReference type="GO" id="GO:0005615">
    <property type="term" value="C:extracellular space"/>
    <property type="evidence" value="ECO:0007669"/>
    <property type="project" value="UniProtKB-KW"/>
</dbReference>
<dbReference type="GO" id="GO:0005125">
    <property type="term" value="F:cytokine activity"/>
    <property type="evidence" value="ECO:0007669"/>
    <property type="project" value="UniProtKB-KW"/>
</dbReference>
<dbReference type="GO" id="GO:0016020">
    <property type="term" value="C:membrane"/>
    <property type="evidence" value="ECO:0007669"/>
    <property type="project" value="UniProtKB-SubCell"/>
</dbReference>
<keyword evidence="3" id="KW-0202">Cytokine</keyword>
<dbReference type="AlphaFoldDB" id="A0A9Q0E3B2"/>
<keyword evidence="8" id="KW-1185">Reference proteome</keyword>
<evidence type="ECO:0000313" key="7">
    <source>
        <dbReference type="EMBL" id="KAJ3600259.1"/>
    </source>
</evidence>
<dbReference type="OrthoDB" id="6072476at2759"/>
<dbReference type="SMART" id="SM00207">
    <property type="entry name" value="TNF"/>
    <property type="match status" value="1"/>
</dbReference>
<organism evidence="7 8">
    <name type="scientific">Muraenolepis orangiensis</name>
    <name type="common">Patagonian moray cod</name>
    <dbReference type="NCBI Taxonomy" id="630683"/>
    <lineage>
        <taxon>Eukaryota</taxon>
        <taxon>Metazoa</taxon>
        <taxon>Chordata</taxon>
        <taxon>Craniata</taxon>
        <taxon>Vertebrata</taxon>
        <taxon>Euteleostomi</taxon>
        <taxon>Actinopterygii</taxon>
        <taxon>Neopterygii</taxon>
        <taxon>Teleostei</taxon>
        <taxon>Neoteleostei</taxon>
        <taxon>Acanthomorphata</taxon>
        <taxon>Zeiogadaria</taxon>
        <taxon>Gadariae</taxon>
        <taxon>Gadiformes</taxon>
        <taxon>Muraenolepidoidei</taxon>
        <taxon>Muraenolepididae</taxon>
        <taxon>Muraenolepis</taxon>
    </lineage>
</organism>
<comment type="subcellular location">
    <subcellularLocation>
        <location evidence="1">Membrane</location>
    </subcellularLocation>
</comment>
<comment type="similarity">
    <text evidence="2">Belongs to the tumor necrosis factor family.</text>
</comment>
<dbReference type="PROSITE" id="PS50049">
    <property type="entry name" value="THD_2"/>
    <property type="match status" value="1"/>
</dbReference>
<dbReference type="SUPFAM" id="SSF49842">
    <property type="entry name" value="TNF-like"/>
    <property type="match status" value="1"/>
</dbReference>
<dbReference type="Gene3D" id="2.60.120.40">
    <property type="match status" value="1"/>
</dbReference>
<evidence type="ECO:0000256" key="3">
    <source>
        <dbReference type="ARBA" id="ARBA00022514"/>
    </source>
</evidence>
<reference evidence="7" key="1">
    <citation type="submission" date="2022-07" db="EMBL/GenBank/DDBJ databases">
        <title>Chromosome-level genome of Muraenolepis orangiensis.</title>
        <authorList>
            <person name="Kim J."/>
        </authorList>
    </citation>
    <scope>NUCLEOTIDE SEQUENCE</scope>
    <source>
        <strain evidence="7">KU_S4_2022</strain>
        <tissue evidence="7">Muscle</tissue>
    </source>
</reference>
<dbReference type="PANTHER" id="PTHR11471">
    <property type="entry name" value="TUMOR NECROSIS FACTOR FAMILY MEMBER"/>
    <property type="match status" value="1"/>
</dbReference>
<evidence type="ECO:0000256" key="4">
    <source>
        <dbReference type="ARBA" id="ARBA00023136"/>
    </source>
</evidence>
<evidence type="ECO:0000313" key="8">
    <source>
        <dbReference type="Proteomes" id="UP001148018"/>
    </source>
</evidence>
<keyword evidence="5" id="KW-0812">Transmembrane</keyword>
<evidence type="ECO:0000256" key="2">
    <source>
        <dbReference type="ARBA" id="ARBA00008670"/>
    </source>
</evidence>
<accession>A0A9Q0E3B2</accession>
<feature type="domain" description="THD" evidence="6">
    <location>
        <begin position="65"/>
        <end position="227"/>
    </location>
</feature>
<name>A0A9Q0E3B2_9TELE</name>
<dbReference type="GO" id="GO:0006955">
    <property type="term" value="P:immune response"/>
    <property type="evidence" value="ECO:0007669"/>
    <property type="project" value="InterPro"/>
</dbReference>
<keyword evidence="5" id="KW-1133">Transmembrane helix</keyword>
<dbReference type="InterPro" id="IPR006052">
    <property type="entry name" value="TNF_dom"/>
</dbReference>
<proteinExistence type="inferred from homology"/>
<dbReference type="EMBL" id="JANIIK010000047">
    <property type="protein sequence ID" value="KAJ3600259.1"/>
    <property type="molecule type" value="Genomic_DNA"/>
</dbReference>
<dbReference type="Pfam" id="PF00229">
    <property type="entry name" value="TNF"/>
    <property type="match status" value="1"/>
</dbReference>
<dbReference type="GO" id="GO:0005164">
    <property type="term" value="F:tumor necrosis factor receptor binding"/>
    <property type="evidence" value="ECO:0007669"/>
    <property type="project" value="InterPro"/>
</dbReference>
<feature type="transmembrane region" description="Helical" evidence="5">
    <location>
        <begin position="48"/>
        <end position="69"/>
    </location>
</feature>
<comment type="caution">
    <text evidence="7">The sequence shown here is derived from an EMBL/GenBank/DDBJ whole genome shotgun (WGS) entry which is preliminary data.</text>
</comment>
<evidence type="ECO:0000256" key="1">
    <source>
        <dbReference type="ARBA" id="ARBA00004370"/>
    </source>
</evidence>
<keyword evidence="4 5" id="KW-0472">Membrane</keyword>
<protein>
    <recommendedName>
        <fullName evidence="6">THD domain-containing protein</fullName>
    </recommendedName>
</protein>
<evidence type="ECO:0000256" key="5">
    <source>
        <dbReference type="SAM" id="Phobius"/>
    </source>
</evidence>
<sequence>MQDGDCAQPHHVYKLNTHGNYPQVPPPMVPPPRAYPLPPRPGAQWPQVLVVLLLFLIFCAMTVQAVFLYHNNPTSTTTSTSNSTRTIAAAAVTEGVHYRNEVMLWSTSDDSSHLHEMTYQDGCLQAKRDGFYFVYSKVFFAERHSFHHSVSLVTDTYPSKPIDLLVARNYPAASANGYGAITSAKSSSYLGGVVHLRKGEALCVRVRNAAQVLRSVPNENFFGAYML</sequence>
<dbReference type="Proteomes" id="UP001148018">
    <property type="component" value="Unassembled WGS sequence"/>
</dbReference>